<dbReference type="Pfam" id="PF12802">
    <property type="entry name" value="MarR_2"/>
    <property type="match status" value="1"/>
</dbReference>
<organism evidence="2 3">
    <name type="scientific">Hymenobacter antarcticus</name>
    <dbReference type="NCBI Taxonomy" id="486270"/>
    <lineage>
        <taxon>Bacteria</taxon>
        <taxon>Pseudomonadati</taxon>
        <taxon>Bacteroidota</taxon>
        <taxon>Cytophagia</taxon>
        <taxon>Cytophagales</taxon>
        <taxon>Hymenobacteraceae</taxon>
        <taxon>Hymenobacter</taxon>
    </lineage>
</organism>
<feature type="domain" description="HTH marR-type" evidence="1">
    <location>
        <begin position="29"/>
        <end position="161"/>
    </location>
</feature>
<dbReference type="PRINTS" id="PR00598">
    <property type="entry name" value="HTHMARR"/>
</dbReference>
<protein>
    <submittedName>
        <fullName evidence="2">MarR family transcriptional regulator</fullName>
    </submittedName>
</protein>
<dbReference type="InterPro" id="IPR000835">
    <property type="entry name" value="HTH_MarR-typ"/>
</dbReference>
<sequence>MYINLHPILLYPMRIEDEIKQPIFRDDFQKAHINLLYTASWLQLRQAVAFKPYGLTLPQFNILRILRGQHPLPATVALLIDRMLDKTSNASRIVDRLEEKKLVTRTVCPANRRAVDIRITVAGLALLARIEQDGVLNASALTQLDASEVQQLSLLLDKVRSGGELSGC</sequence>
<reference evidence="3" key="1">
    <citation type="journal article" date="2019" name="Int. J. Syst. Evol. Microbiol.">
        <title>The Global Catalogue of Microorganisms (GCM) 10K type strain sequencing project: providing services to taxonomists for standard genome sequencing and annotation.</title>
        <authorList>
            <consortium name="The Broad Institute Genomics Platform"/>
            <consortium name="The Broad Institute Genome Sequencing Center for Infectious Disease"/>
            <person name="Wu L."/>
            <person name="Ma J."/>
        </authorList>
    </citation>
    <scope>NUCLEOTIDE SEQUENCE [LARGE SCALE GENOMIC DNA]</scope>
    <source>
        <strain evidence="3">JCM 17217</strain>
    </source>
</reference>
<gene>
    <name evidence="2" type="ORF">GCM10022407_37520</name>
</gene>
<evidence type="ECO:0000259" key="1">
    <source>
        <dbReference type="PROSITE" id="PS50995"/>
    </source>
</evidence>
<proteinExistence type="predicted"/>
<dbReference type="PANTHER" id="PTHR33164">
    <property type="entry name" value="TRANSCRIPTIONAL REGULATOR, MARR FAMILY"/>
    <property type="match status" value="1"/>
</dbReference>
<dbReference type="PANTHER" id="PTHR33164:SF43">
    <property type="entry name" value="HTH-TYPE TRANSCRIPTIONAL REPRESSOR YETL"/>
    <property type="match status" value="1"/>
</dbReference>
<evidence type="ECO:0000313" key="3">
    <source>
        <dbReference type="Proteomes" id="UP001501556"/>
    </source>
</evidence>
<dbReference type="EMBL" id="BAABDI010000036">
    <property type="protein sequence ID" value="GAA3989459.1"/>
    <property type="molecule type" value="Genomic_DNA"/>
</dbReference>
<dbReference type="SMART" id="SM00347">
    <property type="entry name" value="HTH_MARR"/>
    <property type="match status" value="1"/>
</dbReference>
<accession>A0ABP7QY76</accession>
<name>A0ABP7QY76_9BACT</name>
<dbReference type="InterPro" id="IPR039422">
    <property type="entry name" value="MarR/SlyA-like"/>
</dbReference>
<dbReference type="SUPFAM" id="SSF46785">
    <property type="entry name" value="Winged helix' DNA-binding domain"/>
    <property type="match status" value="1"/>
</dbReference>
<dbReference type="Proteomes" id="UP001501556">
    <property type="component" value="Unassembled WGS sequence"/>
</dbReference>
<dbReference type="InterPro" id="IPR036388">
    <property type="entry name" value="WH-like_DNA-bd_sf"/>
</dbReference>
<keyword evidence="3" id="KW-1185">Reference proteome</keyword>
<dbReference type="PROSITE" id="PS50995">
    <property type="entry name" value="HTH_MARR_2"/>
    <property type="match status" value="1"/>
</dbReference>
<dbReference type="Gene3D" id="1.10.10.10">
    <property type="entry name" value="Winged helix-like DNA-binding domain superfamily/Winged helix DNA-binding domain"/>
    <property type="match status" value="1"/>
</dbReference>
<evidence type="ECO:0000313" key="2">
    <source>
        <dbReference type="EMBL" id="GAA3989459.1"/>
    </source>
</evidence>
<comment type="caution">
    <text evidence="2">The sequence shown here is derived from an EMBL/GenBank/DDBJ whole genome shotgun (WGS) entry which is preliminary data.</text>
</comment>
<dbReference type="InterPro" id="IPR036390">
    <property type="entry name" value="WH_DNA-bd_sf"/>
</dbReference>